<sequence>MALKRQYPLHRIVNRLDILLPGNRPFIAPSNVIHAQQQSVSESVKRLRIHRPLLAKPDHSTTIGRAWPTPY</sequence>
<accession>A0ABS5SWE9</accession>
<evidence type="ECO:0000313" key="2">
    <source>
        <dbReference type="Proteomes" id="UP000790096"/>
    </source>
</evidence>
<evidence type="ECO:0008006" key="3">
    <source>
        <dbReference type="Google" id="ProtNLM"/>
    </source>
</evidence>
<dbReference type="Proteomes" id="UP000790096">
    <property type="component" value="Unassembled WGS sequence"/>
</dbReference>
<protein>
    <recommendedName>
        <fullName evidence="3">Transposase</fullName>
    </recommendedName>
</protein>
<dbReference type="EMBL" id="JABBFR010000003">
    <property type="protein sequence ID" value="MBT0723557.1"/>
    <property type="molecule type" value="Genomic_DNA"/>
</dbReference>
<gene>
    <name evidence="1" type="ORF">HH682_03665</name>
</gene>
<evidence type="ECO:0000313" key="1">
    <source>
        <dbReference type="EMBL" id="MBT0723557.1"/>
    </source>
</evidence>
<organism evidence="1 2">
    <name type="scientific">Rosenbergiella gaditana</name>
    <dbReference type="NCBI Taxonomy" id="2726987"/>
    <lineage>
        <taxon>Bacteria</taxon>
        <taxon>Pseudomonadati</taxon>
        <taxon>Pseudomonadota</taxon>
        <taxon>Gammaproteobacteria</taxon>
        <taxon>Enterobacterales</taxon>
        <taxon>Erwiniaceae</taxon>
        <taxon>Rosenbergiella</taxon>
    </lineage>
</organism>
<proteinExistence type="predicted"/>
<comment type="caution">
    <text evidence="1">The sequence shown here is derived from an EMBL/GenBank/DDBJ whole genome shotgun (WGS) entry which is preliminary data.</text>
</comment>
<keyword evidence="2" id="KW-1185">Reference proteome</keyword>
<name>A0ABS5SWE9_9GAMM</name>
<reference evidence="1 2" key="1">
    <citation type="submission" date="2020-04" db="EMBL/GenBank/DDBJ databases">
        <title>Genome sequencing of Rosenbergiella species.</title>
        <authorList>
            <person name="Alvarez-Perez S."/>
            <person name="Lievens B."/>
        </authorList>
    </citation>
    <scope>NUCLEOTIDE SEQUENCE [LARGE SCALE GENOMIC DNA]</scope>
    <source>
        <strain evidence="1 2">S61</strain>
    </source>
</reference>